<dbReference type="Gene3D" id="3.40.50.450">
    <property type="match status" value="1"/>
</dbReference>
<sequence>MKNKKIYFAGPLFSGAEKKFNLELCDKLEKVGFKVFLPQRDGIEKNKSPYDKMELEQKKKILFEIDRDKIIESEIFLFVLDGRVPDEGACVELGIAYSDKFFNNKNKTLIGLQTDIRSAFISSKLNPMLKVPLDFIVSTEEELIKILKI</sequence>
<dbReference type="Proteomes" id="UP000178935">
    <property type="component" value="Unassembled WGS sequence"/>
</dbReference>
<reference evidence="1 2" key="1">
    <citation type="journal article" date="2016" name="Nat. Commun.">
        <title>Thousands of microbial genomes shed light on interconnected biogeochemical processes in an aquifer system.</title>
        <authorList>
            <person name="Anantharaman K."/>
            <person name="Brown C.T."/>
            <person name="Hug L.A."/>
            <person name="Sharon I."/>
            <person name="Castelle C.J."/>
            <person name="Probst A.J."/>
            <person name="Thomas B.C."/>
            <person name="Singh A."/>
            <person name="Wilkins M.J."/>
            <person name="Karaoz U."/>
            <person name="Brodie E.L."/>
            <person name="Williams K.H."/>
            <person name="Hubbard S.S."/>
            <person name="Banfield J.F."/>
        </authorList>
    </citation>
    <scope>NUCLEOTIDE SEQUENCE [LARGE SCALE GENOMIC DNA]</scope>
</reference>
<evidence type="ECO:0008006" key="3">
    <source>
        <dbReference type="Google" id="ProtNLM"/>
    </source>
</evidence>
<dbReference type="AlphaFoldDB" id="A0A1G2JN86"/>
<evidence type="ECO:0000313" key="2">
    <source>
        <dbReference type="Proteomes" id="UP000178935"/>
    </source>
</evidence>
<dbReference type="EMBL" id="MHPU01000039">
    <property type="protein sequence ID" value="OGZ87760.1"/>
    <property type="molecule type" value="Genomic_DNA"/>
</dbReference>
<organism evidence="1 2">
    <name type="scientific">Candidatus Staskawiczbacteria bacterium RIFOXYD1_FULL_32_13</name>
    <dbReference type="NCBI Taxonomy" id="1802234"/>
    <lineage>
        <taxon>Bacteria</taxon>
        <taxon>Candidatus Staskawicziibacteriota</taxon>
    </lineage>
</organism>
<comment type="caution">
    <text evidence="1">The sequence shown here is derived from an EMBL/GenBank/DDBJ whole genome shotgun (WGS) entry which is preliminary data.</text>
</comment>
<dbReference type="Pfam" id="PF05014">
    <property type="entry name" value="Nuc_deoxyrib_tr"/>
    <property type="match status" value="1"/>
</dbReference>
<accession>A0A1G2JN86</accession>
<protein>
    <recommendedName>
        <fullName evidence="3">Nucleoside 2-deoxyribosyltransferase</fullName>
    </recommendedName>
</protein>
<dbReference type="InterPro" id="IPR007710">
    <property type="entry name" value="Nucleoside_deoxyribTrfase"/>
</dbReference>
<evidence type="ECO:0000313" key="1">
    <source>
        <dbReference type="EMBL" id="OGZ87760.1"/>
    </source>
</evidence>
<dbReference type="SUPFAM" id="SSF52309">
    <property type="entry name" value="N-(deoxy)ribosyltransferase-like"/>
    <property type="match status" value="1"/>
</dbReference>
<proteinExistence type="predicted"/>
<name>A0A1G2JN86_9BACT</name>
<gene>
    <name evidence="1" type="ORF">A2561_03655</name>
</gene>